<evidence type="ECO:0000313" key="1">
    <source>
        <dbReference type="EMBL" id="MEU3555068.1"/>
    </source>
</evidence>
<proteinExistence type="predicted"/>
<protein>
    <recommendedName>
        <fullName evidence="3">Secreted protein</fullName>
    </recommendedName>
</protein>
<sequence length="153" mass="17082">MSTVIAIIALVLSVVSLLWQAWSWWRSGPIIEVAAGIDSPVFEGQRSDLAYHYIQAMNNGRAAATIEAFGVALPSGIRPISHTQEDLPAVEPCRLPYRLEPHFSARWYFTPQMLQGEEVRQTCRSWWYQAKVSAKVEVFRMSSTSPLGASTLA</sequence>
<reference evidence="1 2" key="1">
    <citation type="submission" date="2024-06" db="EMBL/GenBank/DDBJ databases">
        <title>The Natural Products Discovery Center: Release of the First 8490 Sequenced Strains for Exploring Actinobacteria Biosynthetic Diversity.</title>
        <authorList>
            <person name="Kalkreuter E."/>
            <person name="Kautsar S.A."/>
            <person name="Yang D."/>
            <person name="Bader C.D."/>
            <person name="Teijaro C.N."/>
            <person name="Fluegel L."/>
            <person name="Davis C.M."/>
            <person name="Simpson J.R."/>
            <person name="Lauterbach L."/>
            <person name="Steele A.D."/>
            <person name="Gui C."/>
            <person name="Meng S."/>
            <person name="Li G."/>
            <person name="Viehrig K."/>
            <person name="Ye F."/>
            <person name="Su P."/>
            <person name="Kiefer A.F."/>
            <person name="Nichols A."/>
            <person name="Cepeda A.J."/>
            <person name="Yan W."/>
            <person name="Fan B."/>
            <person name="Jiang Y."/>
            <person name="Adhikari A."/>
            <person name="Zheng C.-J."/>
            <person name="Schuster L."/>
            <person name="Cowan T.M."/>
            <person name="Smanski M.J."/>
            <person name="Chevrette M.G."/>
            <person name="De Carvalho L.P.S."/>
            <person name="Shen B."/>
        </authorList>
    </citation>
    <scope>NUCLEOTIDE SEQUENCE [LARGE SCALE GENOMIC DNA]</scope>
    <source>
        <strain evidence="1 2">NPDC038104</strain>
    </source>
</reference>
<keyword evidence="2" id="KW-1185">Reference proteome</keyword>
<accession>A0ABV2YH66</accession>
<evidence type="ECO:0008006" key="3">
    <source>
        <dbReference type="Google" id="ProtNLM"/>
    </source>
</evidence>
<evidence type="ECO:0000313" key="2">
    <source>
        <dbReference type="Proteomes" id="UP001550850"/>
    </source>
</evidence>
<comment type="caution">
    <text evidence="1">The sequence shown here is derived from an EMBL/GenBank/DDBJ whole genome shotgun (WGS) entry which is preliminary data.</text>
</comment>
<dbReference type="RefSeq" id="WP_159105645.1">
    <property type="nucleotide sequence ID" value="NZ_BEVZ01000004.1"/>
</dbReference>
<dbReference type="Proteomes" id="UP001550850">
    <property type="component" value="Unassembled WGS sequence"/>
</dbReference>
<dbReference type="EMBL" id="JBEZUR010000015">
    <property type="protein sequence ID" value="MEU3555068.1"/>
    <property type="molecule type" value="Genomic_DNA"/>
</dbReference>
<name>A0ABV2YH66_9ACTN</name>
<gene>
    <name evidence="1" type="ORF">AB0E65_12765</name>
</gene>
<organism evidence="1 2">
    <name type="scientific">Streptomyces fragilis</name>
    <dbReference type="NCBI Taxonomy" id="67301"/>
    <lineage>
        <taxon>Bacteria</taxon>
        <taxon>Bacillati</taxon>
        <taxon>Actinomycetota</taxon>
        <taxon>Actinomycetes</taxon>
        <taxon>Kitasatosporales</taxon>
        <taxon>Streptomycetaceae</taxon>
        <taxon>Streptomyces</taxon>
    </lineage>
</organism>